<dbReference type="PANTHER" id="PTHR33653">
    <property type="entry name" value="RIBONUCLEASE VAPC2"/>
    <property type="match status" value="1"/>
</dbReference>
<gene>
    <name evidence="9" type="ORF">H6F44_22600</name>
</gene>
<keyword evidence="5" id="KW-0378">Hydrolase</keyword>
<dbReference type="GO" id="GO:0046872">
    <property type="term" value="F:metal ion binding"/>
    <property type="evidence" value="ECO:0007669"/>
    <property type="project" value="UniProtKB-KW"/>
</dbReference>
<dbReference type="GO" id="GO:0004518">
    <property type="term" value="F:nuclease activity"/>
    <property type="evidence" value="ECO:0007669"/>
    <property type="project" value="UniProtKB-KW"/>
</dbReference>
<evidence type="ECO:0000256" key="2">
    <source>
        <dbReference type="ARBA" id="ARBA00022649"/>
    </source>
</evidence>
<evidence type="ECO:0000256" key="5">
    <source>
        <dbReference type="ARBA" id="ARBA00022801"/>
    </source>
</evidence>
<proteinExistence type="inferred from homology"/>
<comment type="caution">
    <text evidence="9">The sequence shown here is derived from an EMBL/GenBank/DDBJ whole genome shotgun (WGS) entry which is preliminary data.</text>
</comment>
<keyword evidence="3" id="KW-0540">Nuclease</keyword>
<evidence type="ECO:0000256" key="6">
    <source>
        <dbReference type="ARBA" id="ARBA00022842"/>
    </source>
</evidence>
<evidence type="ECO:0000256" key="7">
    <source>
        <dbReference type="ARBA" id="ARBA00038093"/>
    </source>
</evidence>
<dbReference type="CDD" id="cd18731">
    <property type="entry name" value="PIN_NgFitB-like"/>
    <property type="match status" value="1"/>
</dbReference>
<comment type="similarity">
    <text evidence="7">Belongs to the PINc/VapC protein family.</text>
</comment>
<dbReference type="GO" id="GO:0016787">
    <property type="term" value="F:hydrolase activity"/>
    <property type="evidence" value="ECO:0007669"/>
    <property type="project" value="UniProtKB-KW"/>
</dbReference>
<keyword evidence="2" id="KW-1277">Toxin-antitoxin system</keyword>
<evidence type="ECO:0000256" key="3">
    <source>
        <dbReference type="ARBA" id="ARBA00022722"/>
    </source>
</evidence>
<reference evidence="9" key="2">
    <citation type="submission" date="2020-08" db="EMBL/GenBank/DDBJ databases">
        <authorList>
            <person name="Chen M."/>
            <person name="Teng W."/>
            <person name="Zhao L."/>
            <person name="Hu C."/>
            <person name="Zhou Y."/>
            <person name="Han B."/>
            <person name="Song L."/>
            <person name="Shu W."/>
        </authorList>
    </citation>
    <scope>NUCLEOTIDE SEQUENCE</scope>
    <source>
        <strain evidence="9">FACHB-1277</strain>
    </source>
</reference>
<dbReference type="InterPro" id="IPR050556">
    <property type="entry name" value="Type_II_TA_system_RNase"/>
</dbReference>
<accession>A0A926UXQ1</accession>
<dbReference type="Pfam" id="PF01850">
    <property type="entry name" value="PIN"/>
    <property type="match status" value="1"/>
</dbReference>
<evidence type="ECO:0000313" key="10">
    <source>
        <dbReference type="Proteomes" id="UP000631421"/>
    </source>
</evidence>
<comment type="cofactor">
    <cofactor evidence="1">
        <name>Mg(2+)</name>
        <dbReference type="ChEBI" id="CHEBI:18420"/>
    </cofactor>
</comment>
<dbReference type="AlphaFoldDB" id="A0A926UXQ1"/>
<keyword evidence="6" id="KW-0460">Magnesium</keyword>
<protein>
    <submittedName>
        <fullName evidence="9">Type II toxin-antitoxin system VapC family toxin</fullName>
    </submittedName>
</protein>
<evidence type="ECO:0000259" key="8">
    <source>
        <dbReference type="Pfam" id="PF01850"/>
    </source>
</evidence>
<evidence type="ECO:0000256" key="1">
    <source>
        <dbReference type="ARBA" id="ARBA00001946"/>
    </source>
</evidence>
<dbReference type="InterPro" id="IPR002716">
    <property type="entry name" value="PIN_dom"/>
</dbReference>
<evidence type="ECO:0000256" key="4">
    <source>
        <dbReference type="ARBA" id="ARBA00022723"/>
    </source>
</evidence>
<keyword evidence="4" id="KW-0479">Metal-binding</keyword>
<dbReference type="Proteomes" id="UP000631421">
    <property type="component" value="Unassembled WGS sequence"/>
</dbReference>
<dbReference type="SUPFAM" id="SSF88723">
    <property type="entry name" value="PIN domain-like"/>
    <property type="match status" value="1"/>
</dbReference>
<dbReference type="InterPro" id="IPR029060">
    <property type="entry name" value="PIN-like_dom_sf"/>
</dbReference>
<dbReference type="EMBL" id="JACJPY010000170">
    <property type="protein sequence ID" value="MBD2152878.1"/>
    <property type="molecule type" value="Genomic_DNA"/>
</dbReference>
<evidence type="ECO:0000313" key="9">
    <source>
        <dbReference type="EMBL" id="MBD2152878.1"/>
    </source>
</evidence>
<dbReference type="PANTHER" id="PTHR33653:SF1">
    <property type="entry name" value="RIBONUCLEASE VAPC2"/>
    <property type="match status" value="1"/>
</dbReference>
<reference evidence="9" key="1">
    <citation type="journal article" date="2015" name="ISME J.">
        <title>Draft Genome Sequence of Streptomyces incarnatus NRRL8089, which Produces the Nucleoside Antibiotic Sinefungin.</title>
        <authorList>
            <person name="Oshima K."/>
            <person name="Hattori M."/>
            <person name="Shimizu H."/>
            <person name="Fukuda K."/>
            <person name="Nemoto M."/>
            <person name="Inagaki K."/>
            <person name="Tamura T."/>
        </authorList>
    </citation>
    <scope>NUCLEOTIDE SEQUENCE</scope>
    <source>
        <strain evidence="9">FACHB-1277</strain>
    </source>
</reference>
<keyword evidence="10" id="KW-1185">Reference proteome</keyword>
<sequence length="140" mass="15501">MKIVLDTNVLSELMKPQGSQTVKSWVAAQPREKLFTTSINQAEILGGIAIMPEGKRSKALQESAQAMFTEDFVGQILFFDSDSANCFAQITSDRRRKGKPIAQADALIASICLANNAAIVTRNVDDFLDYQITIINPWDY</sequence>
<name>A0A926UXQ1_9CYAN</name>
<dbReference type="RefSeq" id="WP_190353331.1">
    <property type="nucleotide sequence ID" value="NZ_JACJPY010000170.1"/>
</dbReference>
<dbReference type="Gene3D" id="3.40.50.1010">
    <property type="entry name" value="5'-nuclease"/>
    <property type="match status" value="1"/>
</dbReference>
<organism evidence="9 10">
    <name type="scientific">Pseudanabaena cinerea FACHB-1277</name>
    <dbReference type="NCBI Taxonomy" id="2949581"/>
    <lineage>
        <taxon>Bacteria</taxon>
        <taxon>Bacillati</taxon>
        <taxon>Cyanobacteriota</taxon>
        <taxon>Cyanophyceae</taxon>
        <taxon>Pseudanabaenales</taxon>
        <taxon>Pseudanabaenaceae</taxon>
        <taxon>Pseudanabaena</taxon>
        <taxon>Pseudanabaena cinerea</taxon>
    </lineage>
</organism>
<feature type="domain" description="PIN" evidence="8">
    <location>
        <begin position="3"/>
        <end position="127"/>
    </location>
</feature>